<keyword evidence="1" id="KW-0175">Coiled coil</keyword>
<keyword evidence="3" id="KW-1185">Reference proteome</keyword>
<reference evidence="2" key="2">
    <citation type="submission" date="2022-06" db="UniProtKB">
        <authorList>
            <consortium name="EnsemblMetazoa"/>
        </authorList>
    </citation>
    <scope>IDENTIFICATION</scope>
</reference>
<dbReference type="EnsemblMetazoa" id="OVOC12377.1">
    <property type="protein sequence ID" value="OVOC12377.1"/>
    <property type="gene ID" value="WBGene00249186"/>
</dbReference>
<feature type="coiled-coil region" evidence="1">
    <location>
        <begin position="84"/>
        <end position="111"/>
    </location>
</feature>
<reference evidence="3" key="1">
    <citation type="submission" date="2013-10" db="EMBL/GenBank/DDBJ databases">
        <title>Genome sequencing of Onchocerca volvulus.</title>
        <authorList>
            <person name="Cotton J."/>
            <person name="Tsai J."/>
            <person name="Stanley E."/>
            <person name="Tracey A."/>
            <person name="Holroyd N."/>
            <person name="Lustigman S."/>
            <person name="Berriman M."/>
        </authorList>
    </citation>
    <scope>NUCLEOTIDE SEQUENCE</scope>
</reference>
<evidence type="ECO:0000313" key="2">
    <source>
        <dbReference type="EnsemblMetazoa" id="OVOC12377.1"/>
    </source>
</evidence>
<accession>A0A8R1XQZ3</accession>
<proteinExistence type="predicted"/>
<dbReference type="AlphaFoldDB" id="A0A8R1XQZ3"/>
<protein>
    <submittedName>
        <fullName evidence="2">Uncharacterized protein</fullName>
    </submittedName>
</protein>
<evidence type="ECO:0000256" key="1">
    <source>
        <dbReference type="SAM" id="Coils"/>
    </source>
</evidence>
<sequence>MDKISNSRGKSLRKVDYVKRNAEIIVEKQKEEYGDLIKDNPSSIESFRLQFCYSLLISHDSFALLAVKKALLTLAQNKVALLILAKYKKKAEIAIERIRNVQKELSNQTDQRAMTQMVSFASNKTGPNARRKWLYEEDSQQLEVIEEVFPKMNQEGIIHYLYHHEVISSHKPTTKLRRIYMLLRIQGNQKFTAIQSSGRLYNCIYRSRIEIQINPTGYAAHNNSRPQKIPFVAITSPFSIIGTLNPHLETNGRQIGLEIKRNLCMENLSGWNKRSTGQISRSEGYLQGSSNEYLCLQ</sequence>
<dbReference type="EMBL" id="CMVM020000447">
    <property type="status" value="NOT_ANNOTATED_CDS"/>
    <property type="molecule type" value="Genomic_DNA"/>
</dbReference>
<organism evidence="2 3">
    <name type="scientific">Onchocerca volvulus</name>
    <dbReference type="NCBI Taxonomy" id="6282"/>
    <lineage>
        <taxon>Eukaryota</taxon>
        <taxon>Metazoa</taxon>
        <taxon>Ecdysozoa</taxon>
        <taxon>Nematoda</taxon>
        <taxon>Chromadorea</taxon>
        <taxon>Rhabditida</taxon>
        <taxon>Spirurina</taxon>
        <taxon>Spiruromorpha</taxon>
        <taxon>Filarioidea</taxon>
        <taxon>Onchocercidae</taxon>
        <taxon>Onchocerca</taxon>
    </lineage>
</organism>
<name>A0A8R1XQZ3_ONCVO</name>
<dbReference type="Proteomes" id="UP000024404">
    <property type="component" value="Unassembled WGS sequence"/>
</dbReference>
<evidence type="ECO:0000313" key="3">
    <source>
        <dbReference type="Proteomes" id="UP000024404"/>
    </source>
</evidence>